<sequence>MIAPSPGKSLRIYLASTTSAIGALLAQEGEDGVERPVYYVSRQLSNAELRYLETERNCLTLVYASQRLRHYFLSHKLLLMVKSDPLKYLLTRPVLSGRLARWLLQLSEFDITCTKLVRSKMPLEPRASWFSPKCVEAQQLTRHVKYCLDYNPMLSTLVTLL</sequence>
<reference evidence="9" key="1">
    <citation type="submission" date="2013-01" db="EMBL/GenBank/DDBJ databases">
        <title>Draft Genome Sequence of a Mulberry Tree, Morus notabilis C.K. Schneid.</title>
        <authorList>
            <person name="He N."/>
            <person name="Zhao S."/>
        </authorList>
    </citation>
    <scope>NUCLEOTIDE SEQUENCE</scope>
</reference>
<evidence type="ECO:0000256" key="3">
    <source>
        <dbReference type="ARBA" id="ARBA00022722"/>
    </source>
</evidence>
<dbReference type="PANTHER" id="PTHR48475:SF1">
    <property type="entry name" value="RNASE H TYPE-1 DOMAIN-CONTAINING PROTEIN"/>
    <property type="match status" value="1"/>
</dbReference>
<accession>W9RWP1</accession>
<dbReference type="GO" id="GO:0003964">
    <property type="term" value="F:RNA-directed DNA polymerase activity"/>
    <property type="evidence" value="ECO:0007669"/>
    <property type="project" value="UniProtKB-KW"/>
</dbReference>
<dbReference type="EMBL" id="KE345769">
    <property type="protein sequence ID" value="EXC14799.1"/>
    <property type="molecule type" value="Genomic_DNA"/>
</dbReference>
<evidence type="ECO:0000256" key="5">
    <source>
        <dbReference type="ARBA" id="ARBA00022801"/>
    </source>
</evidence>
<protein>
    <recommendedName>
        <fullName evidence="7">Reverse transcriptase RNase H-like domain-containing protein</fullName>
    </recommendedName>
</protein>
<dbReference type="Pfam" id="PF17917">
    <property type="entry name" value="RT_RNaseH"/>
    <property type="match status" value="1"/>
</dbReference>
<dbReference type="InterPro" id="IPR041373">
    <property type="entry name" value="RT_RNaseH"/>
</dbReference>
<evidence type="ECO:0000313" key="9">
    <source>
        <dbReference type="Proteomes" id="UP000030645"/>
    </source>
</evidence>
<keyword evidence="4" id="KW-0255">Endonuclease</keyword>
<keyword evidence="5" id="KW-0378">Hydrolase</keyword>
<dbReference type="GO" id="GO:0004519">
    <property type="term" value="F:endonuclease activity"/>
    <property type="evidence" value="ECO:0007669"/>
    <property type="project" value="UniProtKB-KW"/>
</dbReference>
<feature type="domain" description="Reverse transcriptase RNase H-like" evidence="7">
    <location>
        <begin position="6"/>
        <end position="109"/>
    </location>
</feature>
<proteinExistence type="predicted"/>
<dbReference type="InterPro" id="IPR043502">
    <property type="entry name" value="DNA/RNA_pol_sf"/>
</dbReference>
<keyword evidence="1" id="KW-0808">Transferase</keyword>
<keyword evidence="6" id="KW-0695">RNA-directed DNA polymerase</keyword>
<gene>
    <name evidence="8" type="ORF">L484_009453</name>
</gene>
<dbReference type="eggNOG" id="KOG0017">
    <property type="taxonomic scope" value="Eukaryota"/>
</dbReference>
<evidence type="ECO:0000256" key="4">
    <source>
        <dbReference type="ARBA" id="ARBA00022759"/>
    </source>
</evidence>
<keyword evidence="9" id="KW-1185">Reference proteome</keyword>
<dbReference type="AlphaFoldDB" id="W9RWP1"/>
<dbReference type="PANTHER" id="PTHR48475">
    <property type="entry name" value="RIBONUCLEASE H"/>
    <property type="match status" value="1"/>
</dbReference>
<organism evidence="8 9">
    <name type="scientific">Morus notabilis</name>
    <dbReference type="NCBI Taxonomy" id="981085"/>
    <lineage>
        <taxon>Eukaryota</taxon>
        <taxon>Viridiplantae</taxon>
        <taxon>Streptophyta</taxon>
        <taxon>Embryophyta</taxon>
        <taxon>Tracheophyta</taxon>
        <taxon>Spermatophyta</taxon>
        <taxon>Magnoliopsida</taxon>
        <taxon>eudicotyledons</taxon>
        <taxon>Gunneridae</taxon>
        <taxon>Pentapetalae</taxon>
        <taxon>rosids</taxon>
        <taxon>fabids</taxon>
        <taxon>Rosales</taxon>
        <taxon>Moraceae</taxon>
        <taxon>Moreae</taxon>
        <taxon>Morus</taxon>
    </lineage>
</organism>
<evidence type="ECO:0000256" key="6">
    <source>
        <dbReference type="ARBA" id="ARBA00022918"/>
    </source>
</evidence>
<dbReference type="Proteomes" id="UP000030645">
    <property type="component" value="Unassembled WGS sequence"/>
</dbReference>
<evidence type="ECO:0000256" key="2">
    <source>
        <dbReference type="ARBA" id="ARBA00022695"/>
    </source>
</evidence>
<evidence type="ECO:0000259" key="7">
    <source>
        <dbReference type="Pfam" id="PF17917"/>
    </source>
</evidence>
<dbReference type="Gene3D" id="3.10.20.370">
    <property type="match status" value="1"/>
</dbReference>
<dbReference type="STRING" id="981085.W9RWP1"/>
<keyword evidence="3" id="KW-0540">Nuclease</keyword>
<keyword evidence="2" id="KW-0548">Nucleotidyltransferase</keyword>
<evidence type="ECO:0000256" key="1">
    <source>
        <dbReference type="ARBA" id="ARBA00022679"/>
    </source>
</evidence>
<dbReference type="CDD" id="cd09274">
    <property type="entry name" value="RNase_HI_RT_Ty3"/>
    <property type="match status" value="1"/>
</dbReference>
<dbReference type="GO" id="GO:0016787">
    <property type="term" value="F:hydrolase activity"/>
    <property type="evidence" value="ECO:0007669"/>
    <property type="project" value="UniProtKB-KW"/>
</dbReference>
<name>W9RWP1_9ROSA</name>
<evidence type="ECO:0000313" key="8">
    <source>
        <dbReference type="EMBL" id="EXC14799.1"/>
    </source>
</evidence>
<dbReference type="SUPFAM" id="SSF56672">
    <property type="entry name" value="DNA/RNA polymerases"/>
    <property type="match status" value="1"/>
</dbReference>